<evidence type="ECO:0000256" key="2">
    <source>
        <dbReference type="SAM" id="MobiDB-lite"/>
    </source>
</evidence>
<evidence type="ECO:0000313" key="4">
    <source>
        <dbReference type="Proteomes" id="UP001140091"/>
    </source>
</evidence>
<accession>A0A9W8JLY4</accession>
<feature type="coiled-coil region" evidence="1">
    <location>
        <begin position="113"/>
        <end position="179"/>
    </location>
</feature>
<feature type="region of interest" description="Disordered" evidence="2">
    <location>
        <begin position="1"/>
        <end position="23"/>
    </location>
</feature>
<protein>
    <submittedName>
        <fullName evidence="3">Uncharacterized protein</fullName>
    </submittedName>
</protein>
<dbReference type="EMBL" id="JANBPK010000009">
    <property type="protein sequence ID" value="KAJ2936932.1"/>
    <property type="molecule type" value="Genomic_DNA"/>
</dbReference>
<comment type="caution">
    <text evidence="3">The sequence shown here is derived from an EMBL/GenBank/DDBJ whole genome shotgun (WGS) entry which is preliminary data.</text>
</comment>
<sequence length="283" mass="31853">MEQLLKPQSRVKPKRRTTATELEFDPLEPDELKSKTERSWDKLHDYSLALIDWVETTRSRVLIPLKIHLLDPLDVAEEASGEGFDISALLANIPRDACFAKKTLARHRALTKLGELDRRLSVIEEKLDRLERIKQRKSQVCAMEFSPRNLRAEEVSTLLDTFQQTYRDQSTECERLKSRISALGSLSPPPATSSALSAVSLTFNASELDKLCDKTCKKMSDVLHDILNETKDACSKELNDTQTAIADNLELILGPVMRAWQIIPEKAANRKRNIDGAGGEATL</sequence>
<evidence type="ECO:0000256" key="1">
    <source>
        <dbReference type="SAM" id="Coils"/>
    </source>
</evidence>
<name>A0A9W8JLY4_9AGAR</name>
<feature type="non-terminal residue" evidence="3">
    <location>
        <position position="1"/>
    </location>
</feature>
<keyword evidence="4" id="KW-1185">Reference proteome</keyword>
<evidence type="ECO:0000313" key="3">
    <source>
        <dbReference type="EMBL" id="KAJ2936932.1"/>
    </source>
</evidence>
<keyword evidence="1" id="KW-0175">Coiled coil</keyword>
<dbReference type="Proteomes" id="UP001140091">
    <property type="component" value="Unassembled WGS sequence"/>
</dbReference>
<reference evidence="3" key="1">
    <citation type="submission" date="2022-06" db="EMBL/GenBank/DDBJ databases">
        <title>Genome Sequence of Candolleomyces eurysporus.</title>
        <authorList>
            <person name="Buettner E."/>
        </authorList>
    </citation>
    <scope>NUCLEOTIDE SEQUENCE</scope>
    <source>
        <strain evidence="3">VTCC 930004</strain>
    </source>
</reference>
<gene>
    <name evidence="3" type="ORF">H1R20_g155</name>
</gene>
<dbReference type="AlphaFoldDB" id="A0A9W8JLY4"/>
<organism evidence="3 4">
    <name type="scientific">Candolleomyces eurysporus</name>
    <dbReference type="NCBI Taxonomy" id="2828524"/>
    <lineage>
        <taxon>Eukaryota</taxon>
        <taxon>Fungi</taxon>
        <taxon>Dikarya</taxon>
        <taxon>Basidiomycota</taxon>
        <taxon>Agaricomycotina</taxon>
        <taxon>Agaricomycetes</taxon>
        <taxon>Agaricomycetidae</taxon>
        <taxon>Agaricales</taxon>
        <taxon>Agaricineae</taxon>
        <taxon>Psathyrellaceae</taxon>
        <taxon>Candolleomyces</taxon>
    </lineage>
</organism>
<proteinExistence type="predicted"/>